<protein>
    <recommendedName>
        <fullName evidence="8">Large ribosomal subunit protein mL67</fullName>
    </recommendedName>
</protein>
<dbReference type="OrthoDB" id="5333655at2759"/>
<evidence type="ECO:0000256" key="1">
    <source>
        <dbReference type="ARBA" id="ARBA00004173"/>
    </source>
</evidence>
<organism evidence="9 10">
    <name type="scientific">Pyronema omphalodes (strain CBS 100304)</name>
    <name type="common">Pyronema confluens</name>
    <dbReference type="NCBI Taxonomy" id="1076935"/>
    <lineage>
        <taxon>Eukaryota</taxon>
        <taxon>Fungi</taxon>
        <taxon>Dikarya</taxon>
        <taxon>Ascomycota</taxon>
        <taxon>Pezizomycotina</taxon>
        <taxon>Pezizomycetes</taxon>
        <taxon>Pezizales</taxon>
        <taxon>Pyronemataceae</taxon>
        <taxon>Pyronema</taxon>
    </lineage>
</organism>
<dbReference type="STRING" id="1076935.U4KWY6"/>
<dbReference type="AlphaFoldDB" id="U4KWY6"/>
<accession>U4KWY6</accession>
<proteinExistence type="inferred from homology"/>
<reference evidence="9 10" key="1">
    <citation type="journal article" date="2013" name="PLoS Genet.">
        <title>The genome and development-dependent transcriptomes of Pyronema confluens: a window into fungal evolution.</title>
        <authorList>
            <person name="Traeger S."/>
            <person name="Altegoer F."/>
            <person name="Freitag M."/>
            <person name="Gabaldon T."/>
            <person name="Kempken F."/>
            <person name="Kumar A."/>
            <person name="Marcet-Houben M."/>
            <person name="Poggeler S."/>
            <person name="Stajich J.E."/>
            <person name="Nowrousian M."/>
        </authorList>
    </citation>
    <scope>NUCLEOTIDE SEQUENCE [LARGE SCALE GENOMIC DNA]</scope>
    <source>
        <strain evidence="10">CBS 100304</strain>
        <tissue evidence="9">Vegetative mycelium</tissue>
    </source>
</reference>
<dbReference type="GO" id="GO:0000150">
    <property type="term" value="F:DNA strand exchange activity"/>
    <property type="evidence" value="ECO:0007669"/>
    <property type="project" value="InterPro"/>
</dbReference>
<evidence type="ECO:0000313" key="9">
    <source>
        <dbReference type="EMBL" id="CCX05776.1"/>
    </source>
</evidence>
<dbReference type="Proteomes" id="UP000018144">
    <property type="component" value="Unassembled WGS sequence"/>
</dbReference>
<comment type="subcellular location">
    <subcellularLocation>
        <location evidence="1">Mitochondrion</location>
    </subcellularLocation>
</comment>
<dbReference type="GO" id="GO:0003735">
    <property type="term" value="F:structural constituent of ribosome"/>
    <property type="evidence" value="ECO:0007669"/>
    <property type="project" value="TreeGrafter"/>
</dbReference>
<evidence type="ECO:0000256" key="2">
    <source>
        <dbReference type="ARBA" id="ARBA00010741"/>
    </source>
</evidence>
<gene>
    <name evidence="9" type="ORF">PCON_05363</name>
</gene>
<evidence type="ECO:0000256" key="6">
    <source>
        <dbReference type="ARBA" id="ARBA00023163"/>
    </source>
</evidence>
<dbReference type="GO" id="GO:0005840">
    <property type="term" value="C:ribosome"/>
    <property type="evidence" value="ECO:0007669"/>
    <property type="project" value="UniProtKB-KW"/>
</dbReference>
<evidence type="ECO:0000256" key="4">
    <source>
        <dbReference type="ARBA" id="ARBA00023015"/>
    </source>
</evidence>
<keyword evidence="5" id="KW-0496">Mitochondrion</keyword>
<keyword evidence="4" id="KW-0805">Transcription regulation</keyword>
<evidence type="ECO:0000256" key="8">
    <source>
        <dbReference type="ARBA" id="ARBA00035185"/>
    </source>
</evidence>
<dbReference type="GO" id="GO:0003697">
    <property type="term" value="F:single-stranded DNA binding"/>
    <property type="evidence" value="ECO:0007669"/>
    <property type="project" value="InterPro"/>
</dbReference>
<dbReference type="GO" id="GO:1990904">
    <property type="term" value="C:ribonucleoprotein complex"/>
    <property type="evidence" value="ECO:0007669"/>
    <property type="project" value="UniProtKB-KW"/>
</dbReference>
<evidence type="ECO:0000256" key="3">
    <source>
        <dbReference type="ARBA" id="ARBA00022980"/>
    </source>
</evidence>
<dbReference type="PANTHER" id="PTHR28184">
    <property type="entry name" value="MITOCHONDRIAL HOMOLOGOUS RECOMBINATION PROTEIN 1"/>
    <property type="match status" value="1"/>
</dbReference>
<evidence type="ECO:0000256" key="5">
    <source>
        <dbReference type="ARBA" id="ARBA00023128"/>
    </source>
</evidence>
<keyword evidence="10" id="KW-1185">Reference proteome</keyword>
<keyword evidence="7" id="KW-0687">Ribonucleoprotein</keyword>
<keyword evidence="3" id="KW-0689">Ribosomal protein</keyword>
<evidence type="ECO:0000256" key="7">
    <source>
        <dbReference type="ARBA" id="ARBA00023274"/>
    </source>
</evidence>
<name>U4KWY6_PYROM</name>
<evidence type="ECO:0000313" key="10">
    <source>
        <dbReference type="Proteomes" id="UP000018144"/>
    </source>
</evidence>
<dbReference type="eggNOG" id="ENOG502S5F1">
    <property type="taxonomic scope" value="Eukaryota"/>
</dbReference>
<dbReference type="GO" id="GO:0005739">
    <property type="term" value="C:mitochondrion"/>
    <property type="evidence" value="ECO:0007669"/>
    <property type="project" value="UniProtKB-SubCell"/>
</dbReference>
<sequence length="270" mass="30705">MAGAPTKMAGASVNALRALKQQAKAERIAVAAETHGNELYVYHHIQTKQVVYSLTKNLNNNDSIKQLPFIGKKSVPRALRKDHWAPLASVSFPKPSLGLTTYQLLREFRRLHETCYDKSLVTEKTRKERKWMIMDQKANSVADLAASLRIAIETENKKAEEERRLHKIKYEKTIARLAAKAEAEGTTFVARPLELEEGEVVHEGDITVRWRNMNDKEHAEEWPHVVSHAEQGRADRPYVAPRVRPAEEAELVVEVSEPETEVIYRAVDKP</sequence>
<dbReference type="Pfam" id="PF12829">
    <property type="entry name" value="Mhr1"/>
    <property type="match status" value="1"/>
</dbReference>
<dbReference type="EMBL" id="HF935273">
    <property type="protein sequence ID" value="CCX05776.1"/>
    <property type="molecule type" value="Genomic_DNA"/>
</dbReference>
<dbReference type="PANTHER" id="PTHR28184:SF1">
    <property type="entry name" value="LARGE RIBOSOMAL SUBUNIT PROTEIN ML67"/>
    <property type="match status" value="1"/>
</dbReference>
<dbReference type="InterPro" id="IPR024629">
    <property type="entry name" value="Ribosomal_mL67"/>
</dbReference>
<keyword evidence="6" id="KW-0804">Transcription</keyword>
<comment type="similarity">
    <text evidence="2">Belongs to the mitochondrion-specific ribosomal protein mL67 family.</text>
</comment>